<dbReference type="EMBL" id="CP068047">
    <property type="protein sequence ID" value="QQR35430.1"/>
    <property type="molecule type" value="Genomic_DNA"/>
</dbReference>
<sequence length="318" mass="33186">MLGLAITSQAARQRAWWPAGARFAADFINRRAMSNGVQLPLSAVLTLSRASVKRAKTSTGHWATFAANEPAITDLGMLIEPEATNLIINNTADSGAGIQLTGTTLTALPFGQSPGLDGFAKRVTQGGGASDSVVRSGLNVSGGTTYTWSQSVRYEAGAPWMRFVFSDNVAHGLHIWLNLATMTIGTTGTFGAAVLSGYSLTAEADGWYRVAMTGSVPNSAVGGLSGYVCGGNSITSRQAGQFHVWLQQMETGLAASSPIESSTSAATRAADSSSFDVGILTTLTLRRLDVADQYISTPPSPLSLTSSERATFVSTTGY</sequence>
<dbReference type="RefSeq" id="WP_201655028.1">
    <property type="nucleotide sequence ID" value="NZ_CP068047.1"/>
</dbReference>
<organism evidence="1 2">
    <name type="scientific">Devosia oryziradicis</name>
    <dbReference type="NCBI Taxonomy" id="2801335"/>
    <lineage>
        <taxon>Bacteria</taxon>
        <taxon>Pseudomonadati</taxon>
        <taxon>Pseudomonadota</taxon>
        <taxon>Alphaproteobacteria</taxon>
        <taxon>Hyphomicrobiales</taxon>
        <taxon>Devosiaceae</taxon>
        <taxon>Devosia</taxon>
    </lineage>
</organism>
<protein>
    <submittedName>
        <fullName evidence="1">Uncharacterized protein</fullName>
    </submittedName>
</protein>
<keyword evidence="2" id="KW-1185">Reference proteome</keyword>
<gene>
    <name evidence="1" type="ORF">JI749_13855</name>
</gene>
<proteinExistence type="predicted"/>
<evidence type="ECO:0000313" key="2">
    <source>
        <dbReference type="Proteomes" id="UP000595460"/>
    </source>
</evidence>
<name>A0ABX7BU09_9HYPH</name>
<accession>A0ABX7BU09</accession>
<evidence type="ECO:0000313" key="1">
    <source>
        <dbReference type="EMBL" id="QQR35430.1"/>
    </source>
</evidence>
<reference evidence="1 2" key="1">
    <citation type="submission" date="2021-01" db="EMBL/GenBank/DDBJ databases">
        <title>Genome seq and assembly of Devosia sp. G19.</title>
        <authorList>
            <person name="Chhetri G."/>
        </authorList>
    </citation>
    <scope>NUCLEOTIDE SEQUENCE [LARGE SCALE GENOMIC DNA]</scope>
    <source>
        <strain evidence="1 2">G19</strain>
    </source>
</reference>
<dbReference type="Proteomes" id="UP000595460">
    <property type="component" value="Chromosome"/>
</dbReference>